<protein>
    <submittedName>
        <fullName evidence="2">Neurobeachin-like protein 1</fullName>
    </submittedName>
</protein>
<dbReference type="Proteomes" id="UP000297703">
    <property type="component" value="Unassembled WGS sequence"/>
</dbReference>
<name>A0A4D9ESE4_9SAUR</name>
<evidence type="ECO:0000259" key="1">
    <source>
        <dbReference type="Pfam" id="PF16746"/>
    </source>
</evidence>
<dbReference type="SUPFAM" id="SSF103657">
    <property type="entry name" value="BAR/IMD domain-like"/>
    <property type="match status" value="1"/>
</dbReference>
<reference evidence="2 3" key="2">
    <citation type="submission" date="2019-04" db="EMBL/GenBank/DDBJ databases">
        <title>The genome sequence of big-headed turtle.</title>
        <authorList>
            <person name="Gong S."/>
        </authorList>
    </citation>
    <scope>NUCLEOTIDE SEQUENCE [LARGE SCALE GENOMIC DNA]</scope>
    <source>
        <strain evidence="2">DO16091913</strain>
        <tissue evidence="2">Muscle</tissue>
    </source>
</reference>
<dbReference type="STRING" id="55544.A0A4D9ESE4"/>
<dbReference type="InterPro" id="IPR027267">
    <property type="entry name" value="AH/BAR_dom_sf"/>
</dbReference>
<organism evidence="2 3">
    <name type="scientific">Platysternon megacephalum</name>
    <name type="common">big-headed turtle</name>
    <dbReference type="NCBI Taxonomy" id="55544"/>
    <lineage>
        <taxon>Eukaryota</taxon>
        <taxon>Metazoa</taxon>
        <taxon>Chordata</taxon>
        <taxon>Craniata</taxon>
        <taxon>Vertebrata</taxon>
        <taxon>Euteleostomi</taxon>
        <taxon>Archelosauria</taxon>
        <taxon>Testudinata</taxon>
        <taxon>Testudines</taxon>
        <taxon>Cryptodira</taxon>
        <taxon>Durocryptodira</taxon>
        <taxon>Testudinoidea</taxon>
        <taxon>Platysternidae</taxon>
        <taxon>Platysternon</taxon>
    </lineage>
</organism>
<keyword evidence="3" id="KW-1185">Reference proteome</keyword>
<reference evidence="2 3" key="1">
    <citation type="submission" date="2019-04" db="EMBL/GenBank/DDBJ databases">
        <title>Draft genome of the big-headed turtle Platysternon megacephalum.</title>
        <authorList>
            <person name="Gong S."/>
        </authorList>
    </citation>
    <scope>NUCLEOTIDE SEQUENCE [LARGE SCALE GENOMIC DNA]</scope>
    <source>
        <strain evidence="2">DO16091913</strain>
        <tissue evidence="2">Muscle</tissue>
    </source>
</reference>
<dbReference type="AlphaFoldDB" id="A0A4D9ESE4"/>
<sequence>MTVEFEECIKDSPRFRATIDEVETDVVEIEAKLDKLEVETAVSKLCKYGCCLHFDLKFASSCCRLLSYQWCPSLLIFQESF</sequence>
<dbReference type="Gene3D" id="1.20.1270.60">
    <property type="entry name" value="Arfaptin homology (AH) domain/BAR domain"/>
    <property type="match status" value="1"/>
</dbReference>
<evidence type="ECO:0000313" key="2">
    <source>
        <dbReference type="EMBL" id="TFK13777.1"/>
    </source>
</evidence>
<dbReference type="OrthoDB" id="10070851at2759"/>
<dbReference type="Pfam" id="PF16746">
    <property type="entry name" value="BAR_3"/>
    <property type="match status" value="1"/>
</dbReference>
<dbReference type="InterPro" id="IPR004148">
    <property type="entry name" value="BAR_dom"/>
</dbReference>
<evidence type="ECO:0000313" key="3">
    <source>
        <dbReference type="Proteomes" id="UP000297703"/>
    </source>
</evidence>
<feature type="domain" description="BAR" evidence="1">
    <location>
        <begin position="3"/>
        <end position="37"/>
    </location>
</feature>
<proteinExistence type="predicted"/>
<gene>
    <name evidence="2" type="ORF">DR999_PMT02795</name>
</gene>
<dbReference type="EMBL" id="QXTE01000014">
    <property type="protein sequence ID" value="TFK13777.1"/>
    <property type="molecule type" value="Genomic_DNA"/>
</dbReference>
<dbReference type="GO" id="GO:0005737">
    <property type="term" value="C:cytoplasm"/>
    <property type="evidence" value="ECO:0007669"/>
    <property type="project" value="InterPro"/>
</dbReference>
<accession>A0A4D9ESE4</accession>
<comment type="caution">
    <text evidence="2">The sequence shown here is derived from an EMBL/GenBank/DDBJ whole genome shotgun (WGS) entry which is preliminary data.</text>
</comment>